<protein>
    <submittedName>
        <fullName evidence="3">ABC transporter substrate-binding protein</fullName>
    </submittedName>
</protein>
<sequence length="352" mass="37482">MKLHQPLLGVAAAVVLALTVTGCGGNAQAGDQSGGQTAGQTEVRELRYQGSANSVGLPELAADLGYLGDIKLNWVGNTTSGPQDIQSAATNQTDFGGAFAGAVVKLIEAGAPVTAVVNYYGEDAKTFNGFYVKADSPIKSARDLIGKKIAVNTLGAHYEAVINTYLSQNGLGQDEIKQVQLVPLAPNDTEEAIRRGQVDVGTLGGVLQDHAIAAGGLRSLFNDYELFGTFAGGQYVLRNDFIEKNPNTARIFTTGVAKAIKWETETPRDEVIARFKKIIDARGRNESTANLQYWKSPGVPDNGVIKDEDFTRWAGWLKSSGIVKNDLTASKYYTNKFNELATSATASTAKKG</sequence>
<keyword evidence="4" id="KW-1185">Reference proteome</keyword>
<name>A0ABV5UUJ8_9MICC</name>
<evidence type="ECO:0000313" key="4">
    <source>
        <dbReference type="Proteomes" id="UP001589536"/>
    </source>
</evidence>
<reference evidence="3 4" key="1">
    <citation type="submission" date="2024-09" db="EMBL/GenBank/DDBJ databases">
        <authorList>
            <person name="Sun Q."/>
            <person name="Mori K."/>
        </authorList>
    </citation>
    <scope>NUCLEOTIDE SEQUENCE [LARGE SCALE GENOMIC DNA]</scope>
    <source>
        <strain evidence="3 4">JCM 13519</strain>
    </source>
</reference>
<comment type="caution">
    <text evidence="3">The sequence shown here is derived from an EMBL/GenBank/DDBJ whole genome shotgun (WGS) entry which is preliminary data.</text>
</comment>
<evidence type="ECO:0000256" key="1">
    <source>
        <dbReference type="SAM" id="SignalP"/>
    </source>
</evidence>
<keyword evidence="1" id="KW-0732">Signal</keyword>
<dbReference type="RefSeq" id="WP_376954906.1">
    <property type="nucleotide sequence ID" value="NZ_JBHMBH010000039.1"/>
</dbReference>
<dbReference type="PROSITE" id="PS51257">
    <property type="entry name" value="PROKAR_LIPOPROTEIN"/>
    <property type="match status" value="1"/>
</dbReference>
<dbReference type="Pfam" id="PF09084">
    <property type="entry name" value="NMT1"/>
    <property type="match status" value="1"/>
</dbReference>
<evidence type="ECO:0000259" key="2">
    <source>
        <dbReference type="Pfam" id="PF09084"/>
    </source>
</evidence>
<feature type="domain" description="SsuA/THI5-like" evidence="2">
    <location>
        <begin position="82"/>
        <end position="268"/>
    </location>
</feature>
<dbReference type="Proteomes" id="UP001589536">
    <property type="component" value="Unassembled WGS sequence"/>
</dbReference>
<dbReference type="EMBL" id="JBHMBH010000039">
    <property type="protein sequence ID" value="MFB9715893.1"/>
    <property type="molecule type" value="Genomic_DNA"/>
</dbReference>
<dbReference type="SUPFAM" id="SSF53850">
    <property type="entry name" value="Periplasmic binding protein-like II"/>
    <property type="match status" value="1"/>
</dbReference>
<evidence type="ECO:0000313" key="3">
    <source>
        <dbReference type="EMBL" id="MFB9715893.1"/>
    </source>
</evidence>
<gene>
    <name evidence="3" type="ORF">ACFFPI_17475</name>
</gene>
<dbReference type="PANTHER" id="PTHR30024">
    <property type="entry name" value="ALIPHATIC SULFONATES-BINDING PROTEIN-RELATED"/>
    <property type="match status" value="1"/>
</dbReference>
<dbReference type="InterPro" id="IPR015168">
    <property type="entry name" value="SsuA/THI5"/>
</dbReference>
<proteinExistence type="predicted"/>
<organism evidence="3 4">
    <name type="scientific">Arthrobacter methylotrophus</name>
    <dbReference type="NCBI Taxonomy" id="121291"/>
    <lineage>
        <taxon>Bacteria</taxon>
        <taxon>Bacillati</taxon>
        <taxon>Actinomycetota</taxon>
        <taxon>Actinomycetes</taxon>
        <taxon>Micrococcales</taxon>
        <taxon>Micrococcaceae</taxon>
        <taxon>Arthrobacter</taxon>
    </lineage>
</organism>
<accession>A0ABV5UUJ8</accession>
<feature type="signal peptide" evidence="1">
    <location>
        <begin position="1"/>
        <end position="29"/>
    </location>
</feature>
<dbReference type="Gene3D" id="3.40.190.10">
    <property type="entry name" value="Periplasmic binding protein-like II"/>
    <property type="match status" value="2"/>
</dbReference>
<dbReference type="PANTHER" id="PTHR30024:SF2">
    <property type="entry name" value="ABC TRANSPORTER SUBSTRATE-BINDING PROTEIN"/>
    <property type="match status" value="1"/>
</dbReference>
<feature type="chain" id="PRO_5047184124" evidence="1">
    <location>
        <begin position="30"/>
        <end position="352"/>
    </location>
</feature>